<dbReference type="PANTHER" id="PTHR47057:SF1">
    <property type="entry name" value="AFADIN_ALPHA-ACTININ-BINDING PROTEIN"/>
    <property type="match status" value="1"/>
</dbReference>
<evidence type="ECO:0000313" key="5">
    <source>
        <dbReference type="EMBL" id="KZZ88603.1"/>
    </source>
</evidence>
<dbReference type="Pfam" id="PF11559">
    <property type="entry name" value="ADIP"/>
    <property type="match status" value="1"/>
</dbReference>
<evidence type="ECO:0000256" key="3">
    <source>
        <dbReference type="SAM" id="Coils"/>
    </source>
</evidence>
<dbReference type="OrthoDB" id="312015at2759"/>
<protein>
    <submittedName>
        <fullName evidence="5">NIMA interactive protein</fullName>
    </submittedName>
</protein>
<feature type="compositionally biased region" description="Basic and acidic residues" evidence="4">
    <location>
        <begin position="467"/>
        <end position="477"/>
    </location>
</feature>
<dbReference type="AlphaFoldDB" id="A0A162I4R0"/>
<keyword evidence="6" id="KW-1185">Reference proteome</keyword>
<evidence type="ECO:0000256" key="4">
    <source>
        <dbReference type="SAM" id="MobiDB-lite"/>
    </source>
</evidence>
<feature type="coiled-coil region" evidence="3">
    <location>
        <begin position="108"/>
        <end position="142"/>
    </location>
</feature>
<feature type="region of interest" description="Disordered" evidence="4">
    <location>
        <begin position="431"/>
        <end position="662"/>
    </location>
</feature>
<proteinExistence type="inferred from homology"/>
<reference evidence="5 6" key="1">
    <citation type="journal article" date="2016" name="Genome Biol. Evol.">
        <title>Divergent and convergent evolution of fungal pathogenicity.</title>
        <authorList>
            <person name="Shang Y."/>
            <person name="Xiao G."/>
            <person name="Zheng P."/>
            <person name="Cen K."/>
            <person name="Zhan S."/>
            <person name="Wang C."/>
        </authorList>
    </citation>
    <scope>NUCLEOTIDE SEQUENCE [LARGE SCALE GENOMIC DNA]</scope>
    <source>
        <strain evidence="5 6">ARSEF 7405</strain>
    </source>
</reference>
<evidence type="ECO:0000256" key="2">
    <source>
        <dbReference type="ARBA" id="ARBA00023054"/>
    </source>
</evidence>
<comment type="similarity">
    <text evidence="1">Belongs to the ADIP family.</text>
</comment>
<dbReference type="VEuPathDB" id="FungiDB:AAP_04926"/>
<feature type="compositionally biased region" description="Basic and acidic residues" evidence="4">
    <location>
        <begin position="382"/>
        <end position="394"/>
    </location>
</feature>
<organism evidence="5 6">
    <name type="scientific">Ascosphaera apis ARSEF 7405</name>
    <dbReference type="NCBI Taxonomy" id="392613"/>
    <lineage>
        <taxon>Eukaryota</taxon>
        <taxon>Fungi</taxon>
        <taxon>Dikarya</taxon>
        <taxon>Ascomycota</taxon>
        <taxon>Pezizomycotina</taxon>
        <taxon>Eurotiomycetes</taxon>
        <taxon>Eurotiomycetidae</taxon>
        <taxon>Onygenales</taxon>
        <taxon>Ascosphaeraceae</taxon>
        <taxon>Ascosphaera</taxon>
    </lineage>
</organism>
<name>A0A162I4R0_9EURO</name>
<comment type="caution">
    <text evidence="5">The sequence shown here is derived from an EMBL/GenBank/DDBJ whole genome shotgun (WGS) entry which is preliminary data.</text>
</comment>
<dbReference type="PANTHER" id="PTHR47057">
    <property type="entry name" value="AFADIN/ALPHA-ACTININ-BINDING"/>
    <property type="match status" value="1"/>
</dbReference>
<feature type="compositionally biased region" description="Low complexity" evidence="4">
    <location>
        <begin position="599"/>
        <end position="619"/>
    </location>
</feature>
<gene>
    <name evidence="5" type="ORF">AAP_04926</name>
</gene>
<dbReference type="EMBL" id="AZGZ01000025">
    <property type="protein sequence ID" value="KZZ88603.1"/>
    <property type="molecule type" value="Genomic_DNA"/>
</dbReference>
<sequence length="662" mass="72902">MDLSDLKSASTYVNNLLLARGLLKNAEPIDFAEPDKAPGGKGESFARIINLVNDLVVKRDKDAAQRENIAEMLRELRTTETKQTAEIERLGRQNAELSRSLALIQGQERTLKATIKSAESTAKKLKEQMQKMKASIQQIRAQAATDLRKKDVELSKLKSHLSDRQRGKRDGPTIINITGGAQLKQMQKSKEFEHQGVGGDAANRLKQETNEHLSRLCRELSDENDIMVNIVRNTIHTLKDVHGVADNTTEDNLPAPATQGNEFGRPRCDVLADEIARVLNGLKDLLMNSSYVPLEELEARDEEILRLREGWEKMEARWEEALKMMDNSSTNGGPESKSNTGLTHGIRRGGEGLQAKAGQSGREVGQQRWSDMEGPVQQKENIAPRRNLETEGRNLRSRLTKTATISSTGLITGSQLLGKAAAEELTAKTTDVNSADLETRSADSKPGLQPTLSPPKPPANTQQPGDNAKKETEKDTSTSRPTRRITSPKKSPVKSTQKSRVTKLAQGDNLLESSSSTPTPASQKSPTKTAKSVTIAPEETSVETKPLTQTPATRKLPEKQDSTKTNFSREETVVLQRNAEHKNITKRKREPKGTKGTKKTSTSRTTRSAAAANNPAPVKSNREKNTPETKATPLSNKRKATPVETQSRAKRRRSARLAELDS</sequence>
<feature type="compositionally biased region" description="Basic residues" evidence="4">
    <location>
        <begin position="584"/>
        <end position="598"/>
    </location>
</feature>
<feature type="compositionally biased region" description="Polar residues" evidence="4">
    <location>
        <begin position="511"/>
        <end position="532"/>
    </location>
</feature>
<accession>A0A162I4R0</accession>
<dbReference type="InterPro" id="IPR021622">
    <property type="entry name" value="Afadin/alpha-actinin-bd"/>
</dbReference>
<keyword evidence="2 3" id="KW-0175">Coiled coil</keyword>
<evidence type="ECO:0000313" key="6">
    <source>
        <dbReference type="Proteomes" id="UP000242877"/>
    </source>
</evidence>
<feature type="compositionally biased region" description="Basic and acidic residues" evidence="4">
    <location>
        <begin position="555"/>
        <end position="583"/>
    </location>
</feature>
<evidence type="ECO:0000256" key="1">
    <source>
        <dbReference type="ARBA" id="ARBA00009291"/>
    </source>
</evidence>
<dbReference type="Proteomes" id="UP000242877">
    <property type="component" value="Unassembled WGS sequence"/>
</dbReference>
<feature type="region of interest" description="Disordered" evidence="4">
    <location>
        <begin position="352"/>
        <end position="395"/>
    </location>
</feature>